<keyword evidence="8" id="KW-0028">Amino-acid biosynthesis</keyword>
<evidence type="ECO:0000256" key="4">
    <source>
        <dbReference type="ARBA" id="ARBA00022741"/>
    </source>
</evidence>
<dbReference type="Pfam" id="PF13537">
    <property type="entry name" value="GATase_7"/>
    <property type="match status" value="1"/>
</dbReference>
<feature type="domain" description="Glutamine amidotransferase type-2" evidence="10">
    <location>
        <begin position="2"/>
        <end position="233"/>
    </location>
</feature>
<comment type="catalytic activity">
    <reaction evidence="7">
        <text>L-aspartate + L-glutamine + ATP + H2O = L-asparagine + L-glutamate + AMP + diphosphate + H(+)</text>
        <dbReference type="Rhea" id="RHEA:12228"/>
        <dbReference type="ChEBI" id="CHEBI:15377"/>
        <dbReference type="ChEBI" id="CHEBI:15378"/>
        <dbReference type="ChEBI" id="CHEBI:29985"/>
        <dbReference type="ChEBI" id="CHEBI:29991"/>
        <dbReference type="ChEBI" id="CHEBI:30616"/>
        <dbReference type="ChEBI" id="CHEBI:33019"/>
        <dbReference type="ChEBI" id="CHEBI:58048"/>
        <dbReference type="ChEBI" id="CHEBI:58359"/>
        <dbReference type="ChEBI" id="CHEBI:456215"/>
        <dbReference type="EC" id="6.3.5.4"/>
    </reaction>
</comment>
<accession>A0A8T0CD44</accession>
<dbReference type="CDD" id="cd01991">
    <property type="entry name" value="Asn_synthase_B_C"/>
    <property type="match status" value="1"/>
</dbReference>
<dbReference type="GO" id="GO:0006529">
    <property type="term" value="P:asparagine biosynthetic process"/>
    <property type="evidence" value="ECO:0007669"/>
    <property type="project" value="UniProtKB-KW"/>
</dbReference>
<dbReference type="InterPro" id="IPR051786">
    <property type="entry name" value="ASN_synthetase/amidase"/>
</dbReference>
<evidence type="ECO:0000256" key="2">
    <source>
        <dbReference type="ARBA" id="ARBA00005752"/>
    </source>
</evidence>
<dbReference type="CDD" id="cd00712">
    <property type="entry name" value="AsnB"/>
    <property type="match status" value="1"/>
</dbReference>
<evidence type="ECO:0000256" key="7">
    <source>
        <dbReference type="ARBA" id="ARBA00048741"/>
    </source>
</evidence>
<evidence type="ECO:0000259" key="10">
    <source>
        <dbReference type="PROSITE" id="PS51278"/>
    </source>
</evidence>
<dbReference type="PIRSF" id="PIRSF001589">
    <property type="entry name" value="Asn_synthetase_glu-h"/>
    <property type="match status" value="1"/>
</dbReference>
<dbReference type="PANTHER" id="PTHR43284">
    <property type="entry name" value="ASPARAGINE SYNTHETASE (GLUTAMINE-HYDROLYZING)"/>
    <property type="match status" value="1"/>
</dbReference>
<sequence length="623" mass="71626">MCGLVAVISKNRNINLQNLVSMNDAIEHRGPNDEGYFFLNTADSQLDGKKAKFLEHDSISASIGFAHRRLSIQDLSDLGHQPMCYMDRYWIVYNGEVYNHIEIKEELEEKGYTFKSHSDTEVILAAYSEWGEDCVKKFNGMWAFLIFDTKDETVFVSRDRFGIKPLYYYESEESLVFASEIKSLMEYESIITEPCKSYCEDVIDSGSQEHIKQTAFENIYRFDFSSNAIIKLNDTKLSFSESRFWDYEVNLSNEKFCEKKAKEIADDYYELLKDAVRLRLRADVPFGSALSGGLDSTAIVYLIEEILKEQDSAYKQQTFSTVYDKKEDKECDESYYIKLITDKLGIKSNTIVPTEDEFLELHELVVKNLESPSAGTGMGGISTYTLIKNSDVVVTLDGQGADEQQAGYLYYISNYLFNIPLIEAIKQSLKLKSIPMAKTPIALGLSACLMRCVIGKKLSEKILSKVLKRDMSRFLIPLNELLKKESNSNLINLIHYSDSRSMLFSIESRMPFMDYRLVEFTAKIPACYKIHNGWTKYFARLAFDKRLPDEICWRKDKMGWPVPDKRWFNGPLNTFVNESIKQCPLVNSIKELELEKDIVTTYGVDSSVRLLNVSSWNKVFFGK</sequence>
<keyword evidence="5 9" id="KW-0067">ATP-binding</keyword>
<dbReference type="NCBIfam" id="TIGR01536">
    <property type="entry name" value="asn_synth_AEB"/>
    <property type="match status" value="1"/>
</dbReference>
<evidence type="ECO:0000256" key="9">
    <source>
        <dbReference type="PIRSR" id="PIRSR001589-2"/>
    </source>
</evidence>
<evidence type="ECO:0000256" key="3">
    <source>
        <dbReference type="ARBA" id="ARBA00012737"/>
    </source>
</evidence>
<dbReference type="InterPro" id="IPR001962">
    <property type="entry name" value="Asn_synthase"/>
</dbReference>
<dbReference type="SUPFAM" id="SSF56235">
    <property type="entry name" value="N-terminal nucleophile aminohydrolases (Ntn hydrolases)"/>
    <property type="match status" value="1"/>
</dbReference>
<reference evidence="11 12" key="1">
    <citation type="journal article" date="2012" name="J. Bacteriol.">
        <title>Genome sequence of the cycloprodigiosin-producing bacterial strain Pseudoalteromonas rubra ATCC 29570(T).</title>
        <authorList>
            <person name="Xie B.B."/>
            <person name="Shu Y.L."/>
            <person name="Qin Q.L."/>
            <person name="Rong J.C."/>
            <person name="Zhang X.Y."/>
            <person name="Chen X.L."/>
            <person name="Zhou B.C."/>
            <person name="Zhang Y.Z."/>
        </authorList>
    </citation>
    <scope>NUCLEOTIDE SEQUENCE [LARGE SCALE GENOMIC DNA]</scope>
    <source>
        <strain evidence="11 12">DSM 6842</strain>
    </source>
</reference>
<proteinExistence type="inferred from homology"/>
<evidence type="ECO:0000313" key="12">
    <source>
        <dbReference type="Proteomes" id="UP000016480"/>
    </source>
</evidence>
<dbReference type="Pfam" id="PF00733">
    <property type="entry name" value="Asn_synthase"/>
    <property type="match status" value="1"/>
</dbReference>
<dbReference type="EC" id="6.3.5.4" evidence="3"/>
<evidence type="ECO:0000256" key="1">
    <source>
        <dbReference type="ARBA" id="ARBA00005187"/>
    </source>
</evidence>
<dbReference type="PANTHER" id="PTHR43284:SF1">
    <property type="entry name" value="ASPARAGINE SYNTHETASE"/>
    <property type="match status" value="1"/>
</dbReference>
<feature type="active site" description="For GATase activity" evidence="8">
    <location>
        <position position="2"/>
    </location>
</feature>
<dbReference type="InterPro" id="IPR014729">
    <property type="entry name" value="Rossmann-like_a/b/a_fold"/>
</dbReference>
<dbReference type="AlphaFoldDB" id="A0A8T0CD44"/>
<evidence type="ECO:0000256" key="8">
    <source>
        <dbReference type="PIRSR" id="PIRSR001589-1"/>
    </source>
</evidence>
<dbReference type="Gene3D" id="3.40.50.620">
    <property type="entry name" value="HUPs"/>
    <property type="match status" value="1"/>
</dbReference>
<comment type="pathway">
    <text evidence="1">Amino-acid biosynthesis; L-asparagine biosynthesis; L-asparagine from L-aspartate (L-Gln route): step 1/1.</text>
</comment>
<evidence type="ECO:0000256" key="5">
    <source>
        <dbReference type="ARBA" id="ARBA00022840"/>
    </source>
</evidence>
<comment type="caution">
    <text evidence="11">The sequence shown here is derived from an EMBL/GenBank/DDBJ whole genome shotgun (WGS) entry which is preliminary data.</text>
</comment>
<dbReference type="GeneID" id="61356332"/>
<dbReference type="Gene3D" id="3.60.20.10">
    <property type="entry name" value="Glutamine Phosphoribosylpyrophosphate, subunit 1, domain 1"/>
    <property type="match status" value="1"/>
</dbReference>
<comment type="similarity">
    <text evidence="2">Belongs to the asparagine synthetase family.</text>
</comment>
<keyword evidence="6 8" id="KW-0315">Glutamine amidotransferase</keyword>
<evidence type="ECO:0000256" key="6">
    <source>
        <dbReference type="ARBA" id="ARBA00022962"/>
    </source>
</evidence>
<dbReference type="InterPro" id="IPR033738">
    <property type="entry name" value="AsnB_N"/>
</dbReference>
<protein>
    <recommendedName>
        <fullName evidence="3">asparagine synthase (glutamine-hydrolyzing)</fullName>
        <ecNumber evidence="3">6.3.5.4</ecNumber>
    </recommendedName>
</protein>
<dbReference type="InterPro" id="IPR006426">
    <property type="entry name" value="Asn_synth_AEB"/>
</dbReference>
<dbReference type="SUPFAM" id="SSF52402">
    <property type="entry name" value="Adenine nucleotide alpha hydrolases-like"/>
    <property type="match status" value="1"/>
</dbReference>
<keyword evidence="4 9" id="KW-0547">Nucleotide-binding</keyword>
<dbReference type="Proteomes" id="UP000016480">
    <property type="component" value="Unassembled WGS sequence"/>
</dbReference>
<keyword evidence="8" id="KW-0061">Asparagine biosynthesis</keyword>
<dbReference type="GO" id="GO:0004066">
    <property type="term" value="F:asparagine synthase (glutamine-hydrolyzing) activity"/>
    <property type="evidence" value="ECO:0007669"/>
    <property type="project" value="UniProtKB-EC"/>
</dbReference>
<dbReference type="EMBL" id="AHCD03000026">
    <property type="protein sequence ID" value="KAF7788288.1"/>
    <property type="molecule type" value="Genomic_DNA"/>
</dbReference>
<dbReference type="InterPro" id="IPR029055">
    <property type="entry name" value="Ntn_hydrolases_N"/>
</dbReference>
<dbReference type="InterPro" id="IPR017932">
    <property type="entry name" value="GATase_2_dom"/>
</dbReference>
<dbReference type="PROSITE" id="PS51278">
    <property type="entry name" value="GATASE_TYPE_2"/>
    <property type="match status" value="1"/>
</dbReference>
<dbReference type="RefSeq" id="WP_010383589.1">
    <property type="nucleotide sequence ID" value="NZ_AHCD03000026.1"/>
</dbReference>
<feature type="binding site" evidence="9">
    <location>
        <position position="119"/>
    </location>
    <ligand>
        <name>L-glutamine</name>
        <dbReference type="ChEBI" id="CHEBI:58359"/>
    </ligand>
</feature>
<organism evidence="11 12">
    <name type="scientific">Pseudoalteromonas rubra</name>
    <dbReference type="NCBI Taxonomy" id="43658"/>
    <lineage>
        <taxon>Bacteria</taxon>
        <taxon>Pseudomonadati</taxon>
        <taxon>Pseudomonadota</taxon>
        <taxon>Gammaproteobacteria</taxon>
        <taxon>Alteromonadales</taxon>
        <taxon>Pseudoalteromonadaceae</taxon>
        <taxon>Pseudoalteromonas</taxon>
    </lineage>
</organism>
<evidence type="ECO:0000313" key="11">
    <source>
        <dbReference type="EMBL" id="KAF7788288.1"/>
    </source>
</evidence>
<dbReference type="GO" id="GO:0005524">
    <property type="term" value="F:ATP binding"/>
    <property type="evidence" value="ECO:0007669"/>
    <property type="project" value="UniProtKB-KW"/>
</dbReference>
<name>A0A8T0CD44_9GAMM</name>
<dbReference type="GO" id="GO:0005829">
    <property type="term" value="C:cytosol"/>
    <property type="evidence" value="ECO:0007669"/>
    <property type="project" value="TreeGrafter"/>
</dbReference>
<gene>
    <name evidence="11" type="primary">asnB</name>
    <name evidence="11" type="ORF">PRUB_a2913</name>
</gene>